<dbReference type="Proteomes" id="UP001174136">
    <property type="component" value="Unassembled WGS sequence"/>
</dbReference>
<proteinExistence type="inferred from homology"/>
<feature type="compositionally biased region" description="Pro residues" evidence="7">
    <location>
        <begin position="648"/>
        <end position="659"/>
    </location>
</feature>
<evidence type="ECO:0000256" key="7">
    <source>
        <dbReference type="SAM" id="MobiDB-lite"/>
    </source>
</evidence>
<feature type="compositionally biased region" description="Low complexity" evidence="7">
    <location>
        <begin position="621"/>
        <end position="643"/>
    </location>
</feature>
<feature type="compositionally biased region" description="Pro residues" evidence="7">
    <location>
        <begin position="558"/>
        <end position="572"/>
    </location>
</feature>
<organism evidence="8 9">
    <name type="scientific">Merluccius polli</name>
    <name type="common">Benguela hake</name>
    <name type="synonym">Merluccius cadenati</name>
    <dbReference type="NCBI Taxonomy" id="89951"/>
    <lineage>
        <taxon>Eukaryota</taxon>
        <taxon>Metazoa</taxon>
        <taxon>Chordata</taxon>
        <taxon>Craniata</taxon>
        <taxon>Vertebrata</taxon>
        <taxon>Euteleostomi</taxon>
        <taxon>Actinopterygii</taxon>
        <taxon>Neopterygii</taxon>
        <taxon>Teleostei</taxon>
        <taxon>Neoteleostei</taxon>
        <taxon>Acanthomorphata</taxon>
        <taxon>Zeiogadaria</taxon>
        <taxon>Gadariae</taxon>
        <taxon>Gadiformes</taxon>
        <taxon>Gadoidei</taxon>
        <taxon>Merlucciidae</taxon>
        <taxon>Merluccius</taxon>
    </lineage>
</organism>
<comment type="similarity">
    <text evidence="2">Belongs to the Amer family.</text>
</comment>
<keyword evidence="4" id="KW-0879">Wnt signaling pathway</keyword>
<dbReference type="Pfam" id="PF09422">
    <property type="entry name" value="AMER"/>
    <property type="match status" value="1"/>
</dbReference>
<comment type="subcellular location">
    <subcellularLocation>
        <location evidence="1">Cell membrane</location>
        <topology evidence="1">Peripheral membrane protein</topology>
    </subcellularLocation>
</comment>
<feature type="region of interest" description="Disordered" evidence="7">
    <location>
        <begin position="118"/>
        <end position="238"/>
    </location>
</feature>
<accession>A0AA47P7F2</accession>
<dbReference type="GO" id="GO:0008013">
    <property type="term" value="F:beta-catenin binding"/>
    <property type="evidence" value="ECO:0007669"/>
    <property type="project" value="TreeGrafter"/>
</dbReference>
<evidence type="ECO:0000256" key="4">
    <source>
        <dbReference type="ARBA" id="ARBA00022687"/>
    </source>
</evidence>
<dbReference type="GO" id="GO:0005886">
    <property type="term" value="C:plasma membrane"/>
    <property type="evidence" value="ECO:0007669"/>
    <property type="project" value="UniProtKB-SubCell"/>
</dbReference>
<dbReference type="InterPro" id="IPR019003">
    <property type="entry name" value="AMER"/>
</dbReference>
<feature type="compositionally biased region" description="Basic and acidic residues" evidence="7">
    <location>
        <begin position="883"/>
        <end position="896"/>
    </location>
</feature>
<evidence type="ECO:0000256" key="5">
    <source>
        <dbReference type="ARBA" id="ARBA00023121"/>
    </source>
</evidence>
<dbReference type="GO" id="GO:0005546">
    <property type="term" value="F:phosphatidylinositol-4,5-bisphosphate binding"/>
    <property type="evidence" value="ECO:0007669"/>
    <property type="project" value="TreeGrafter"/>
</dbReference>
<evidence type="ECO:0000256" key="1">
    <source>
        <dbReference type="ARBA" id="ARBA00004202"/>
    </source>
</evidence>
<evidence type="ECO:0000313" key="8">
    <source>
        <dbReference type="EMBL" id="KAK0153661.1"/>
    </source>
</evidence>
<feature type="compositionally biased region" description="Polar residues" evidence="7">
    <location>
        <begin position="393"/>
        <end position="402"/>
    </location>
</feature>
<feature type="compositionally biased region" description="Polar residues" evidence="7">
    <location>
        <begin position="130"/>
        <end position="139"/>
    </location>
</feature>
<dbReference type="PANTHER" id="PTHR22237">
    <property type="entry name" value="APC MEMBRANE RECRUITMENT PROTEIN 2-RELATED"/>
    <property type="match status" value="1"/>
</dbReference>
<feature type="compositionally biased region" description="Low complexity" evidence="7">
    <location>
        <begin position="588"/>
        <end position="597"/>
    </location>
</feature>
<protein>
    <submittedName>
        <fullName evidence="8">APC membrane recruitment protein 2</fullName>
    </submittedName>
</protein>
<feature type="region of interest" description="Disordered" evidence="7">
    <location>
        <begin position="538"/>
        <end position="667"/>
    </location>
</feature>
<feature type="compositionally biased region" description="Polar residues" evidence="7">
    <location>
        <begin position="1"/>
        <end position="18"/>
    </location>
</feature>
<evidence type="ECO:0000256" key="6">
    <source>
        <dbReference type="ARBA" id="ARBA00023136"/>
    </source>
</evidence>
<feature type="region of interest" description="Disordered" evidence="7">
    <location>
        <begin position="278"/>
        <end position="303"/>
    </location>
</feature>
<comment type="caution">
    <text evidence="8">The sequence shown here is derived from an EMBL/GenBank/DDBJ whole genome shotgun (WGS) entry which is preliminary data.</text>
</comment>
<dbReference type="GO" id="GO:0060828">
    <property type="term" value="P:regulation of canonical Wnt signaling pathway"/>
    <property type="evidence" value="ECO:0007669"/>
    <property type="project" value="TreeGrafter"/>
</dbReference>
<keyword evidence="3" id="KW-1003">Cell membrane</keyword>
<feature type="compositionally biased region" description="Polar residues" evidence="7">
    <location>
        <begin position="453"/>
        <end position="463"/>
    </location>
</feature>
<gene>
    <name evidence="8" type="primary">amer2_1</name>
    <name evidence="8" type="ORF">N1851_004558</name>
</gene>
<dbReference type="EMBL" id="JAOPHQ010000658">
    <property type="protein sequence ID" value="KAK0153661.1"/>
    <property type="molecule type" value="Genomic_DNA"/>
</dbReference>
<keyword evidence="5" id="KW-0446">Lipid-binding</keyword>
<evidence type="ECO:0000256" key="2">
    <source>
        <dbReference type="ARBA" id="ARBA00007750"/>
    </source>
</evidence>
<keyword evidence="6" id="KW-0472">Membrane</keyword>
<feature type="region of interest" description="Disordered" evidence="7">
    <location>
        <begin position="358"/>
        <end position="406"/>
    </location>
</feature>
<name>A0AA47P7F2_MERPO</name>
<dbReference type="PANTHER" id="PTHR22237:SF3">
    <property type="entry name" value="APC MEMBRANE RECRUITMENT PROTEIN 2-LIKE"/>
    <property type="match status" value="1"/>
</dbReference>
<feature type="compositionally biased region" description="Low complexity" evidence="7">
    <location>
        <begin position="795"/>
        <end position="811"/>
    </location>
</feature>
<reference evidence="8" key="1">
    <citation type="journal article" date="2023" name="Front. Mar. Sci.">
        <title>A new Merluccius polli reference genome to investigate the effects of global change in West African waters.</title>
        <authorList>
            <person name="Mateo J.L."/>
            <person name="Blanco-Fernandez C."/>
            <person name="Garcia-Vazquez E."/>
            <person name="Machado-Schiaffino G."/>
        </authorList>
    </citation>
    <scope>NUCLEOTIDE SEQUENCE</scope>
    <source>
        <strain evidence="8">C29</strain>
        <tissue evidence="8">Fin</tissue>
    </source>
</reference>
<feature type="compositionally biased region" description="Basic and acidic residues" evidence="7">
    <location>
        <begin position="40"/>
        <end position="53"/>
    </location>
</feature>
<evidence type="ECO:0000313" key="9">
    <source>
        <dbReference type="Proteomes" id="UP001174136"/>
    </source>
</evidence>
<sequence>MDVQSDTTDPPSSESQPSGKKKGFKLFGKRKPGSIFSIRGRGEEKDHTARSKAPEGSPESAPPDPEQEPETENPPEVRGLGENGPADEGMMMMMAAAPPRHSICSTSSAMSLSFLSRLRGGRKGGRGERQVQTVSQPSAGRQRRGIKGLFSNVKFPQNKHNKEDKVEVPPSPLLMPSRSNSVEIIKEDMTLTPRPPPRAHDSSSESEGPQPESHGRSSGAISGAPVSPSASTPLEPGDTSLSSLLADISSLLTFDSITTGGDIMADVAAEWDKASAAISARDTEETPVTAAPSSTPVRSAPVTHPFKPPSAVVSVSPAPGSSTFITVRTSSAAQRSTATPSSTLVTLTSFSTPPVMTSSLITTKQPSPYPTSTATPPKPAPIAPIKPPHSRPLTLSSTTVKPTSEAAVLAGAPAREPVRAAPTPLSIDKAAPVAYSPPSTLPFTPSDKLDSRNAPSYQSSSAKQPPYVLSNVTTGESKASVSVACPIQAKLTSFSPVVVSKTATLPPTPLPSLPASTAILAKPPCAQDLVTADRKAPSIASSFSSTPTPISSTKAPSVPAPVPNAAPIPPAYKPAAAPAHLDKTPSVPASTLSSTPRTPAPASTPPNLAPMGPTPAPDTPTPASKTPTPSSFTPTSITPAPSSLLKPHPFPYPHPPITPTPSSVTPTPVPMTCTPASKTPTPSLAIPMTCTPASKPPIPASVIPTPITPTPSSVTPTPATMTCTPASKPPIPASVIPTPITPTPASVTPTPASMTCTPASKPPIPASVIPTPITPTPASVTRTADPVVAKPAPTTPISVSPPTTTITPGPGRVQASVPASLAGTNDKAGQIKPAKREETGPATAESQQTSLPGPVKDRRTPPGKLVGLSKIPVVGGGRAGKLPVRDSHPPTHEVDGNKSPNSPTPAPTPAPTPEDERPRLSPQDGGGRVVAGVPAPKQPHHHHHQPQEESQLAQQPQHPQPPRAAAGSLRDSKIPVMHGAPPTSQQPPRSKIPTSKVPVRRLGASKPAAASATTQMRKWNIRPGSRLISVMGKLVDATQQRPCFLLGARGVRGRGGAGLHSTTRVGGSIRWWLWLRLAGEGTMWPPGARLHSVTADHIRGGEVWAGQKFVFDSQLKCCVFDAQAKRCVLDSQLKSCKFDSQLKGCMFDSQAKGLTNPRGLART</sequence>
<dbReference type="AlphaFoldDB" id="A0AA47P7F2"/>
<feature type="compositionally biased region" description="Pro residues" evidence="7">
    <location>
        <begin position="598"/>
        <end position="620"/>
    </location>
</feature>
<keyword evidence="9" id="KW-1185">Reference proteome</keyword>
<dbReference type="GO" id="GO:0016055">
    <property type="term" value="P:Wnt signaling pathway"/>
    <property type="evidence" value="ECO:0007669"/>
    <property type="project" value="UniProtKB-KW"/>
</dbReference>
<feature type="region of interest" description="Disordered" evidence="7">
    <location>
        <begin position="786"/>
        <end position="1015"/>
    </location>
</feature>
<evidence type="ECO:0000256" key="3">
    <source>
        <dbReference type="ARBA" id="ARBA00022475"/>
    </source>
</evidence>
<feature type="compositionally biased region" description="Low complexity" evidence="7">
    <location>
        <begin position="538"/>
        <end position="557"/>
    </location>
</feature>
<feature type="compositionally biased region" description="Pro residues" evidence="7">
    <location>
        <begin position="376"/>
        <end position="387"/>
    </location>
</feature>
<feature type="region of interest" description="Disordered" evidence="7">
    <location>
        <begin position="1"/>
        <end position="88"/>
    </location>
</feature>
<feature type="compositionally biased region" description="Pro residues" evidence="7">
    <location>
        <begin position="902"/>
        <end position="912"/>
    </location>
</feature>
<feature type="region of interest" description="Disordered" evidence="7">
    <location>
        <begin position="746"/>
        <end position="768"/>
    </location>
</feature>
<feature type="compositionally biased region" description="Basic residues" evidence="7">
    <location>
        <begin position="19"/>
        <end position="32"/>
    </location>
</feature>
<feature type="region of interest" description="Disordered" evidence="7">
    <location>
        <begin position="436"/>
        <end position="465"/>
    </location>
</feature>